<dbReference type="RefSeq" id="WP_124842382.1">
    <property type="nucleotide sequence ID" value="NZ_JAUNKP010000001.1"/>
</dbReference>
<comment type="subcellular location">
    <subcellularLocation>
        <location evidence="1 12">Cytoplasm</location>
    </subcellularLocation>
</comment>
<evidence type="ECO:0000256" key="1">
    <source>
        <dbReference type="ARBA" id="ARBA00004496"/>
    </source>
</evidence>
<evidence type="ECO:0000256" key="10">
    <source>
        <dbReference type="ARBA" id="ARBA00025699"/>
    </source>
</evidence>
<evidence type="ECO:0000256" key="12">
    <source>
        <dbReference type="PIRNR" id="PIRNR015601"/>
    </source>
</evidence>
<dbReference type="InterPro" id="IPR029028">
    <property type="entry name" value="Alpha/beta_knot_MTases"/>
</dbReference>
<keyword evidence="6 12" id="KW-0698">rRNA processing</keyword>
<evidence type="ECO:0000256" key="7">
    <source>
        <dbReference type="ARBA" id="ARBA00022603"/>
    </source>
</evidence>
<dbReference type="PIRSF" id="PIRSF015601">
    <property type="entry name" value="MTase_slr0722"/>
    <property type="match status" value="1"/>
</dbReference>
<dbReference type="CDD" id="cd18084">
    <property type="entry name" value="RsmE-like"/>
    <property type="match status" value="1"/>
</dbReference>
<dbReference type="AlphaFoldDB" id="A0A3P1TDI2"/>
<dbReference type="Gene3D" id="3.40.1280.10">
    <property type="match status" value="1"/>
</dbReference>
<dbReference type="InterPro" id="IPR046886">
    <property type="entry name" value="RsmE_MTase_dom"/>
</dbReference>
<evidence type="ECO:0000313" key="15">
    <source>
        <dbReference type="EMBL" id="RRD07300.1"/>
    </source>
</evidence>
<name>A0A3P1TDI2_9ACTN</name>
<keyword evidence="7 12" id="KW-0489">Methyltransferase</keyword>
<evidence type="ECO:0000259" key="13">
    <source>
        <dbReference type="Pfam" id="PF04452"/>
    </source>
</evidence>
<dbReference type="InterPro" id="IPR046887">
    <property type="entry name" value="RsmE_PUA-like"/>
</dbReference>
<comment type="similarity">
    <text evidence="2 12">Belongs to the RNA methyltransferase RsmE family.</text>
</comment>
<dbReference type="Pfam" id="PF20260">
    <property type="entry name" value="PUA_4"/>
    <property type="match status" value="1"/>
</dbReference>
<dbReference type="NCBIfam" id="NF008693">
    <property type="entry name" value="PRK11713.2-3"/>
    <property type="match status" value="1"/>
</dbReference>
<evidence type="ECO:0000259" key="14">
    <source>
        <dbReference type="Pfam" id="PF20260"/>
    </source>
</evidence>
<protein>
    <recommendedName>
        <fullName evidence="4 12">Ribosomal RNA small subunit methyltransferase E</fullName>
        <ecNumber evidence="3 12">2.1.1.193</ecNumber>
    </recommendedName>
</protein>
<dbReference type="InterPro" id="IPR029026">
    <property type="entry name" value="tRNA_m1G_MTases_N"/>
</dbReference>
<evidence type="ECO:0000313" key="16">
    <source>
        <dbReference type="Proteomes" id="UP000280819"/>
    </source>
</evidence>
<evidence type="ECO:0000256" key="2">
    <source>
        <dbReference type="ARBA" id="ARBA00005528"/>
    </source>
</evidence>
<organism evidence="15 16">
    <name type="scientific">Arachnia propionica</name>
    <dbReference type="NCBI Taxonomy" id="1750"/>
    <lineage>
        <taxon>Bacteria</taxon>
        <taxon>Bacillati</taxon>
        <taxon>Actinomycetota</taxon>
        <taxon>Actinomycetes</taxon>
        <taxon>Propionibacteriales</taxon>
        <taxon>Propionibacteriaceae</taxon>
        <taxon>Arachnia</taxon>
    </lineage>
</organism>
<dbReference type="GO" id="GO:0070475">
    <property type="term" value="P:rRNA base methylation"/>
    <property type="evidence" value="ECO:0007669"/>
    <property type="project" value="TreeGrafter"/>
</dbReference>
<evidence type="ECO:0000256" key="5">
    <source>
        <dbReference type="ARBA" id="ARBA00022490"/>
    </source>
</evidence>
<dbReference type="EC" id="2.1.1.193" evidence="3 12"/>
<dbReference type="EMBL" id="RQZG01000001">
    <property type="protein sequence ID" value="RRD07300.1"/>
    <property type="molecule type" value="Genomic_DNA"/>
</dbReference>
<evidence type="ECO:0000256" key="9">
    <source>
        <dbReference type="ARBA" id="ARBA00022691"/>
    </source>
</evidence>
<dbReference type="FunFam" id="3.40.1280.10:FF:000023">
    <property type="entry name" value="Ribosomal RNA small subunit methyltransferase E"/>
    <property type="match status" value="1"/>
</dbReference>
<reference evidence="15 16" key="1">
    <citation type="submission" date="2018-11" db="EMBL/GenBank/DDBJ databases">
        <title>Genomes From Bacteria Associated with the Canine Oral Cavity: a Test Case for Automated Genome-Based Taxonomic Assignment.</title>
        <authorList>
            <person name="Coil D.A."/>
            <person name="Jospin G."/>
            <person name="Darling A.E."/>
            <person name="Wallis C."/>
            <person name="Davis I.J."/>
            <person name="Harris S."/>
            <person name="Eisen J.A."/>
            <person name="Holcombe L.J."/>
            <person name="O'Flynn C."/>
        </authorList>
    </citation>
    <scope>NUCLEOTIDE SEQUENCE [LARGE SCALE GENOMIC DNA]</scope>
    <source>
        <strain evidence="15 16">OH887_COT-365</strain>
    </source>
</reference>
<feature type="domain" description="Ribosomal RNA small subunit methyltransferase E methyltransferase" evidence="13">
    <location>
        <begin position="79"/>
        <end position="235"/>
    </location>
</feature>
<dbReference type="Pfam" id="PF04452">
    <property type="entry name" value="Methyltrans_RNA"/>
    <property type="match status" value="1"/>
</dbReference>
<dbReference type="NCBIfam" id="TIGR00046">
    <property type="entry name" value="RsmE family RNA methyltransferase"/>
    <property type="match status" value="1"/>
</dbReference>
<keyword evidence="8 12" id="KW-0808">Transferase</keyword>
<accession>A0A3P1TDI2</accession>
<dbReference type="InterPro" id="IPR015947">
    <property type="entry name" value="PUA-like_sf"/>
</dbReference>
<sequence>MSDSLFLGDLGGAEVGDRVEITGDEARHAVAVKRTTVGERILISDGQGRAARGHVVLAERQRLVIEVTEIVTDPHRAHRIVVVQALAKGDRAELAVETMTELGVAEIIAWQAARSIVRWQGERATKSLARWAATAREATKQSRRLRVPEVGSATTGQVAARIAAADAALILHEEATTWLREIRLPAGGELLLVVGPEGGISPEELDLFTGAGGQPVLLSDGVLRTSTAGAAALAQLCALSP</sequence>
<feature type="domain" description="Ribosomal RNA small subunit methyltransferase E PUA-like" evidence="14">
    <location>
        <begin position="21"/>
        <end position="67"/>
    </location>
</feature>
<dbReference type="InterPro" id="IPR006700">
    <property type="entry name" value="RsmE"/>
</dbReference>
<dbReference type="Gene3D" id="2.40.240.20">
    <property type="entry name" value="Hypothetical PUA domain-like, domain 1"/>
    <property type="match status" value="1"/>
</dbReference>
<keyword evidence="5 12" id="KW-0963">Cytoplasm</keyword>
<keyword evidence="9 12" id="KW-0949">S-adenosyl-L-methionine</keyword>
<proteinExistence type="inferred from homology"/>
<evidence type="ECO:0000256" key="3">
    <source>
        <dbReference type="ARBA" id="ARBA00012328"/>
    </source>
</evidence>
<dbReference type="GO" id="GO:0070042">
    <property type="term" value="F:rRNA (uridine-N3-)-methyltransferase activity"/>
    <property type="evidence" value="ECO:0007669"/>
    <property type="project" value="TreeGrafter"/>
</dbReference>
<dbReference type="PANTHER" id="PTHR30027">
    <property type="entry name" value="RIBOSOMAL RNA SMALL SUBUNIT METHYLTRANSFERASE E"/>
    <property type="match status" value="1"/>
</dbReference>
<dbReference type="SUPFAM" id="SSF88697">
    <property type="entry name" value="PUA domain-like"/>
    <property type="match status" value="1"/>
</dbReference>
<evidence type="ECO:0000256" key="6">
    <source>
        <dbReference type="ARBA" id="ARBA00022552"/>
    </source>
</evidence>
<dbReference type="SUPFAM" id="SSF75217">
    <property type="entry name" value="alpha/beta knot"/>
    <property type="match status" value="1"/>
</dbReference>
<dbReference type="PANTHER" id="PTHR30027:SF3">
    <property type="entry name" value="16S RRNA (URACIL(1498)-N(3))-METHYLTRANSFERASE"/>
    <property type="match status" value="1"/>
</dbReference>
<dbReference type="Proteomes" id="UP000280819">
    <property type="component" value="Unassembled WGS sequence"/>
</dbReference>
<dbReference type="GO" id="GO:0005737">
    <property type="term" value="C:cytoplasm"/>
    <property type="evidence" value="ECO:0007669"/>
    <property type="project" value="UniProtKB-SubCell"/>
</dbReference>
<evidence type="ECO:0000256" key="11">
    <source>
        <dbReference type="ARBA" id="ARBA00047944"/>
    </source>
</evidence>
<evidence type="ECO:0000256" key="4">
    <source>
        <dbReference type="ARBA" id="ARBA00013673"/>
    </source>
</evidence>
<comment type="function">
    <text evidence="10 12">Specifically methylates the N3 position of the uracil ring of uridine 1498 (m3U1498) in 16S rRNA. Acts on the fully assembled 30S ribosomal subunit.</text>
</comment>
<dbReference type="OrthoDB" id="9808126at2"/>
<evidence type="ECO:0000256" key="8">
    <source>
        <dbReference type="ARBA" id="ARBA00022679"/>
    </source>
</evidence>
<gene>
    <name evidence="15" type="ORF">EII34_02110</name>
</gene>
<comment type="catalytic activity">
    <reaction evidence="11 12">
        <text>uridine(1498) in 16S rRNA + S-adenosyl-L-methionine = N(3)-methyluridine(1498) in 16S rRNA + S-adenosyl-L-homocysteine + H(+)</text>
        <dbReference type="Rhea" id="RHEA:42920"/>
        <dbReference type="Rhea" id="RHEA-COMP:10283"/>
        <dbReference type="Rhea" id="RHEA-COMP:10284"/>
        <dbReference type="ChEBI" id="CHEBI:15378"/>
        <dbReference type="ChEBI" id="CHEBI:57856"/>
        <dbReference type="ChEBI" id="CHEBI:59789"/>
        <dbReference type="ChEBI" id="CHEBI:65315"/>
        <dbReference type="ChEBI" id="CHEBI:74502"/>
        <dbReference type="EC" id="2.1.1.193"/>
    </reaction>
</comment>
<comment type="caution">
    <text evidence="15">The sequence shown here is derived from an EMBL/GenBank/DDBJ whole genome shotgun (WGS) entry which is preliminary data.</text>
</comment>